<proteinExistence type="evidence at transcript level"/>
<dbReference type="EMBL" id="GBZX01001138">
    <property type="protein sequence ID" value="JAG91602.1"/>
    <property type="molecule type" value="mRNA"/>
</dbReference>
<dbReference type="AlphaFoldDB" id="A0A0C9SCS7"/>
<organism evidence="2">
    <name type="scientific">Amblyomma americanum</name>
    <name type="common">Lone star tick</name>
    <dbReference type="NCBI Taxonomy" id="6943"/>
    <lineage>
        <taxon>Eukaryota</taxon>
        <taxon>Metazoa</taxon>
        <taxon>Ecdysozoa</taxon>
        <taxon>Arthropoda</taxon>
        <taxon>Chelicerata</taxon>
        <taxon>Arachnida</taxon>
        <taxon>Acari</taxon>
        <taxon>Parasitiformes</taxon>
        <taxon>Ixodida</taxon>
        <taxon>Ixodoidea</taxon>
        <taxon>Ixodidae</taxon>
        <taxon>Amblyomminae</taxon>
        <taxon>Amblyomma</taxon>
    </lineage>
</organism>
<sequence length="99" mass="11340">MRKVNGLILLTFLSFVLSIESHPENARNLTLSERYFDDMQHHCLAETRYCSQGFFRLQNPDGQHCATDNRLSAKTKKTVDLPVDAQEMQIPIKCIASLE</sequence>
<evidence type="ECO:0000256" key="1">
    <source>
        <dbReference type="SAM" id="SignalP"/>
    </source>
</evidence>
<keyword evidence="1" id="KW-0732">Signal</keyword>
<feature type="chain" id="PRO_5002203008" evidence="1">
    <location>
        <begin position="22"/>
        <end position="99"/>
    </location>
</feature>
<protein>
    <submittedName>
        <fullName evidence="2">Putative secreted protein</fullName>
    </submittedName>
</protein>
<evidence type="ECO:0000313" key="2">
    <source>
        <dbReference type="EMBL" id="JAG91602.1"/>
    </source>
</evidence>
<feature type="signal peptide" evidence="1">
    <location>
        <begin position="1"/>
        <end position="21"/>
    </location>
</feature>
<reference evidence="2" key="1">
    <citation type="journal article" date="2015" name="PLoS ONE">
        <title>An Insight into the Sialome of the Lone Star Tick, Amblyomma americanum, with a Glimpse on Its Time Dependent Gene Expression.</title>
        <authorList>
            <person name="Karim S."/>
            <person name="Ribeiro J.M."/>
        </authorList>
    </citation>
    <scope>NUCLEOTIDE SEQUENCE</scope>
    <source>
        <tissue evidence="2">Salivary gland</tissue>
    </source>
</reference>
<name>A0A0C9SCS7_AMBAM</name>
<accession>A0A0C9SCS7</accession>